<dbReference type="EMBL" id="FRCT01000004">
    <property type="protein sequence ID" value="SHM38923.1"/>
    <property type="molecule type" value="Genomic_DNA"/>
</dbReference>
<evidence type="ECO:0000313" key="2">
    <source>
        <dbReference type="EMBL" id="SHM38923.1"/>
    </source>
</evidence>
<dbReference type="Proteomes" id="UP000184394">
    <property type="component" value="Unassembled WGS sequence"/>
</dbReference>
<feature type="chain" id="PRO_5039002823" evidence="1">
    <location>
        <begin position="29"/>
        <end position="623"/>
    </location>
</feature>
<feature type="signal peptide" evidence="1">
    <location>
        <begin position="1"/>
        <end position="28"/>
    </location>
</feature>
<sequence length="623" mass="68909">MKHSKLITMFSVTLLGTCLAIFSPCTIAKAEKSNGFEYTYDTETNEATIIGYDGASSTVKIPDKLNGYTVTVIGEKAFYNKMISSVSIPNTVKAIKDEAFCADLFLQELSVPSSVKEIGTDAFALCKSMTHAEIKGAAKIDNYSFYGCTGLTDVSFSSDVSYIGIGAFYNCTSLENVTIPEGVTKVDQAAFYGCSSLTSLTVLGPTELDWCSFGECPALAEIQLSDDSSTYRRNGYSAFYNCPSLYKVNGVQALQYQTDSNGIQYPVINPAIEPAIRNHFCRSMNVGFVNDYCTELCDYIVETETDDWMCDALKARQLHDWIIRHCELEDGKDGESNSDAENQIASSVFLSYAINTRGQGVGESVCAGYSRAYTMLLATAGVESYCIHNGSRAWNLVKIGNKYYHTDVLSDDYGNSGIRYSSFLKSTLRSGTEIKQLSLNEHPLLNIYQNDISGQIKECNESYLDNNNDGILDYDFDLDGVNIQYDFLNDLNAYQGMLQFAFGTGSNTEQINNRMSEVLAYLHAAHKDYWTYINESGPSDQSVHSGTKATFKVTLFGDDLKYQWQYYNTNTGKWTNVSPSNVSTSATLCLTAATDMNNRKFRCIVKNKNGQSINSNVVILKVV</sequence>
<dbReference type="Gene3D" id="3.80.10.10">
    <property type="entry name" value="Ribonuclease Inhibitor"/>
    <property type="match status" value="1"/>
</dbReference>
<keyword evidence="1" id="KW-0732">Signal</keyword>
<dbReference type="InterPro" id="IPR013783">
    <property type="entry name" value="Ig-like_fold"/>
</dbReference>
<organism evidence="2 3">
    <name type="scientific">Ruminococcus flavefaciens</name>
    <dbReference type="NCBI Taxonomy" id="1265"/>
    <lineage>
        <taxon>Bacteria</taxon>
        <taxon>Bacillati</taxon>
        <taxon>Bacillota</taxon>
        <taxon>Clostridia</taxon>
        <taxon>Eubacteriales</taxon>
        <taxon>Oscillospiraceae</taxon>
        <taxon>Ruminococcus</taxon>
    </lineage>
</organism>
<dbReference type="RefSeq" id="WP_175547802.1">
    <property type="nucleotide sequence ID" value="NZ_FRCT01000004.1"/>
</dbReference>
<dbReference type="PANTHER" id="PTHR45661:SF3">
    <property type="entry name" value="IG-LIKE DOMAIN-CONTAINING PROTEIN"/>
    <property type="match status" value="1"/>
</dbReference>
<accession>A0A1M7IEA1</accession>
<dbReference type="Gene3D" id="2.60.40.10">
    <property type="entry name" value="Immunoglobulins"/>
    <property type="match status" value="1"/>
</dbReference>
<dbReference type="AlphaFoldDB" id="A0A1M7IEA1"/>
<dbReference type="Pfam" id="PF13306">
    <property type="entry name" value="LRR_5"/>
    <property type="match status" value="1"/>
</dbReference>
<protein>
    <submittedName>
        <fullName evidence="2">Leucine rich repeat-containing protein</fullName>
    </submittedName>
</protein>
<gene>
    <name evidence="2" type="ORF">SAMN04487860_10462</name>
</gene>
<evidence type="ECO:0000256" key="1">
    <source>
        <dbReference type="SAM" id="SignalP"/>
    </source>
</evidence>
<proteinExistence type="predicted"/>
<dbReference type="InterPro" id="IPR032675">
    <property type="entry name" value="LRR_dom_sf"/>
</dbReference>
<dbReference type="SUPFAM" id="SSF48726">
    <property type="entry name" value="Immunoglobulin"/>
    <property type="match status" value="1"/>
</dbReference>
<dbReference type="SUPFAM" id="SSF52058">
    <property type="entry name" value="L domain-like"/>
    <property type="match status" value="1"/>
</dbReference>
<name>A0A1M7IEA1_RUMFL</name>
<dbReference type="InterPro" id="IPR026906">
    <property type="entry name" value="LRR_5"/>
</dbReference>
<evidence type="ECO:0000313" key="3">
    <source>
        <dbReference type="Proteomes" id="UP000184394"/>
    </source>
</evidence>
<dbReference type="PANTHER" id="PTHR45661">
    <property type="entry name" value="SURFACE ANTIGEN"/>
    <property type="match status" value="1"/>
</dbReference>
<dbReference type="InterPro" id="IPR036179">
    <property type="entry name" value="Ig-like_dom_sf"/>
</dbReference>
<reference evidence="2 3" key="1">
    <citation type="submission" date="2016-11" db="EMBL/GenBank/DDBJ databases">
        <authorList>
            <person name="Jaros S."/>
            <person name="Januszkiewicz K."/>
            <person name="Wedrychowicz H."/>
        </authorList>
    </citation>
    <scope>NUCLEOTIDE SEQUENCE [LARGE SCALE GENOMIC DNA]</scope>
    <source>
        <strain evidence="2 3">Y1</strain>
    </source>
</reference>
<dbReference type="InterPro" id="IPR053139">
    <property type="entry name" value="Surface_bspA-like"/>
</dbReference>